<feature type="domain" description="SH3" evidence="8">
    <location>
        <begin position="720"/>
        <end position="779"/>
    </location>
</feature>
<gene>
    <name evidence="11" type="ORF">EB796_017416</name>
</gene>
<feature type="domain" description="Rho-GAP" evidence="9">
    <location>
        <begin position="499"/>
        <end position="686"/>
    </location>
</feature>
<dbReference type="PROSITE" id="PS50002">
    <property type="entry name" value="SH3"/>
    <property type="match status" value="1"/>
</dbReference>
<dbReference type="FunFam" id="1.20.1270.60:FF:000094">
    <property type="entry name" value="SLIT-ROBO Rho GTPase-activating 2 protein"/>
    <property type="match status" value="1"/>
</dbReference>
<dbReference type="SUPFAM" id="SSF50044">
    <property type="entry name" value="SH3-domain"/>
    <property type="match status" value="1"/>
</dbReference>
<evidence type="ECO:0000256" key="5">
    <source>
        <dbReference type="PROSITE-ProRule" id="PRU01077"/>
    </source>
</evidence>
<feature type="region of interest" description="Disordered" evidence="7">
    <location>
        <begin position="461"/>
        <end position="487"/>
    </location>
</feature>
<keyword evidence="1 4" id="KW-0728">SH3 domain</keyword>
<feature type="region of interest" description="Disordered" evidence="7">
    <location>
        <begin position="700"/>
        <end position="719"/>
    </location>
</feature>
<dbReference type="Gene3D" id="2.30.30.40">
    <property type="entry name" value="SH3 Domains"/>
    <property type="match status" value="1"/>
</dbReference>
<dbReference type="InterPro" id="IPR051627">
    <property type="entry name" value="SLIT-ROBO_RhoGAP"/>
</dbReference>
<dbReference type="InterPro" id="IPR031160">
    <property type="entry name" value="F_BAR_dom"/>
</dbReference>
<evidence type="ECO:0000259" key="9">
    <source>
        <dbReference type="PROSITE" id="PS50238"/>
    </source>
</evidence>
<dbReference type="Pfam" id="PF00611">
    <property type="entry name" value="FCH"/>
    <property type="match status" value="1"/>
</dbReference>
<evidence type="ECO:0000256" key="7">
    <source>
        <dbReference type="SAM" id="MobiDB-lite"/>
    </source>
</evidence>
<name>A0A7J7JDV0_BUGNE</name>
<dbReference type="SMART" id="SM00055">
    <property type="entry name" value="FCH"/>
    <property type="match status" value="1"/>
</dbReference>
<evidence type="ECO:0000259" key="10">
    <source>
        <dbReference type="PROSITE" id="PS51741"/>
    </source>
</evidence>
<dbReference type="GO" id="GO:0005096">
    <property type="term" value="F:GTPase activator activity"/>
    <property type="evidence" value="ECO:0007669"/>
    <property type="project" value="UniProtKB-KW"/>
</dbReference>
<evidence type="ECO:0000256" key="1">
    <source>
        <dbReference type="ARBA" id="ARBA00022443"/>
    </source>
</evidence>
<evidence type="ECO:0000256" key="3">
    <source>
        <dbReference type="ARBA" id="ARBA00023054"/>
    </source>
</evidence>
<proteinExistence type="predicted"/>
<dbReference type="Proteomes" id="UP000593567">
    <property type="component" value="Unassembled WGS sequence"/>
</dbReference>
<dbReference type="InterPro" id="IPR001452">
    <property type="entry name" value="SH3_domain"/>
</dbReference>
<dbReference type="GO" id="GO:0007165">
    <property type="term" value="P:signal transduction"/>
    <property type="evidence" value="ECO:0007669"/>
    <property type="project" value="InterPro"/>
</dbReference>
<evidence type="ECO:0000256" key="4">
    <source>
        <dbReference type="PROSITE-ProRule" id="PRU00192"/>
    </source>
</evidence>
<feature type="region of interest" description="Disordered" evidence="7">
    <location>
        <begin position="878"/>
        <end position="897"/>
    </location>
</feature>
<dbReference type="FunFam" id="2.30.30.40:FF:000136">
    <property type="entry name" value="Rho GTPase activating protein 4"/>
    <property type="match status" value="1"/>
</dbReference>
<dbReference type="InterPro" id="IPR027267">
    <property type="entry name" value="AH/BAR_dom_sf"/>
</dbReference>
<dbReference type="Pfam" id="PF00620">
    <property type="entry name" value="RhoGAP"/>
    <property type="match status" value="1"/>
</dbReference>
<dbReference type="SUPFAM" id="SSF48350">
    <property type="entry name" value="GTPase activation domain, GAP"/>
    <property type="match status" value="1"/>
</dbReference>
<feature type="compositionally biased region" description="Acidic residues" evidence="7">
    <location>
        <begin position="706"/>
        <end position="719"/>
    </location>
</feature>
<dbReference type="InterPro" id="IPR008936">
    <property type="entry name" value="Rho_GTPase_activation_prot"/>
</dbReference>
<feature type="compositionally biased region" description="Low complexity" evidence="7">
    <location>
        <begin position="786"/>
        <end position="798"/>
    </location>
</feature>
<dbReference type="SMART" id="SM00326">
    <property type="entry name" value="SH3"/>
    <property type="match status" value="1"/>
</dbReference>
<dbReference type="CDD" id="cd07656">
    <property type="entry name" value="F-BAR_srGAP"/>
    <property type="match status" value="1"/>
</dbReference>
<dbReference type="PROSITE" id="PS50238">
    <property type="entry name" value="RHOGAP"/>
    <property type="match status" value="1"/>
</dbReference>
<dbReference type="InterPro" id="IPR001060">
    <property type="entry name" value="FCH_dom"/>
</dbReference>
<dbReference type="SUPFAM" id="SSF103657">
    <property type="entry name" value="BAR/IMD domain-like"/>
    <property type="match status" value="1"/>
</dbReference>
<keyword evidence="2" id="KW-0343">GTPase activation</keyword>
<dbReference type="Gene3D" id="1.10.555.10">
    <property type="entry name" value="Rho GTPase activation protein"/>
    <property type="match status" value="1"/>
</dbReference>
<evidence type="ECO:0000313" key="12">
    <source>
        <dbReference type="Proteomes" id="UP000593567"/>
    </source>
</evidence>
<dbReference type="InterPro" id="IPR000198">
    <property type="entry name" value="RhoGAP_dom"/>
</dbReference>
<protein>
    <submittedName>
        <fullName evidence="11">Uncharacterized protein</fullName>
    </submittedName>
</protein>
<feature type="coiled-coil region" evidence="6">
    <location>
        <begin position="187"/>
        <end position="221"/>
    </location>
</feature>
<dbReference type="OrthoDB" id="5981864at2759"/>
<dbReference type="Gene3D" id="1.20.1270.60">
    <property type="entry name" value="Arfaptin homology (AH) domain/BAR domain"/>
    <property type="match status" value="1"/>
</dbReference>
<feature type="compositionally biased region" description="Polar residues" evidence="7">
    <location>
        <begin position="844"/>
        <end position="853"/>
    </location>
</feature>
<dbReference type="Pfam" id="PF00018">
    <property type="entry name" value="SH3_1"/>
    <property type="match status" value="1"/>
</dbReference>
<reference evidence="11" key="1">
    <citation type="submission" date="2020-06" db="EMBL/GenBank/DDBJ databases">
        <title>Draft genome of Bugula neritina, a colonial animal packing powerful symbionts and potential medicines.</title>
        <authorList>
            <person name="Rayko M."/>
        </authorList>
    </citation>
    <scope>NUCLEOTIDE SEQUENCE [LARGE SCALE GENOMIC DNA]</scope>
    <source>
        <strain evidence="11">Kwan_BN1</strain>
    </source>
</reference>
<dbReference type="SMART" id="SM00324">
    <property type="entry name" value="RhoGAP"/>
    <property type="match status" value="1"/>
</dbReference>
<keyword evidence="3 5" id="KW-0175">Coiled coil</keyword>
<evidence type="ECO:0000256" key="6">
    <source>
        <dbReference type="SAM" id="Coils"/>
    </source>
</evidence>
<evidence type="ECO:0000313" key="11">
    <source>
        <dbReference type="EMBL" id="KAF6024275.1"/>
    </source>
</evidence>
<dbReference type="PRINTS" id="PR00452">
    <property type="entry name" value="SH3DOMAIN"/>
</dbReference>
<sequence length="897" mass="102691">MLSPRHDGKMVFKRNQSFRASRRKKTDEQVNFVSQYQNIQGKLQAQLKCLDEKLENQLSMVSEMQEFFRKRAEIEIEYSGKLEGLAKHYVKKQKQEKLKRDSWSMFSTYTCWQHILGITKRQSRDHFVLSDVYGNSMNQRLSDVCEDSRRLFTKSKETATSLHAEILKVLNELQFDMKQYQVFHMQAKQAEAKLKHTESQRLKVEQQANKASKKFKDLEKQKLKRQDKYTDNKLKALKARNEYLLSIEAANTATNKYFVDDVSLLIECMDFGYHNAMQRSMLLYNSCLENMKNSHQSSIDCIVKCVQELDPSKDKQSFLKCNSAVFGLPKKFEYQPHRGDEISQVSAQKPVQDDLVLRYQQLHNRLDKLKMENEETWKSVEAVDRHLIGLINIKDYDVTPLFTTEQAVNKPTMQQLEARKRRIDSEKYYFEKFKSYLLDNNLIARLQAKHSTMKKALGEDVANSAGGHSTRPPSVPPKPNKQRRIGKAPIVGRPKVFGCNLEEYIEATGEAIPLILRSCVRAINLYGMHHEGVFRVSGLQAEINDIKASFEKGEDPLADVTDSTSINSIAGVLKLFFRELQDPLFPLTLFDNLVESHRLTDDMAIDRVRELIHTLSPTRVIVMRYLFSFLNHLSQYSDENRMYPYNLAICFGPTLLPIPHDKDQVLYQNNVNDIVKLIIIHSEAIFPADEPGPVYEKILLDPGDRDEADGSENEHSDDDADVFEVVAKFDYEGRSDRELSFKKGDTLLLYTQVSEDWWEGAHHGTEGLVPYEYVTMKRDSPSVPNTPSTGLPPGSLLSQSLVGDQGSPKVPLNKRRSDSQLQLPSTSSESTDASEEALEKSVSHQDIPSSVQPSFHLRLPSTKESVEPSELTMPVVRTASKESLSDQDDALLLLPRQ</sequence>
<dbReference type="EMBL" id="VXIV02002596">
    <property type="protein sequence ID" value="KAF6024275.1"/>
    <property type="molecule type" value="Genomic_DNA"/>
</dbReference>
<evidence type="ECO:0000256" key="2">
    <source>
        <dbReference type="ARBA" id="ARBA00022468"/>
    </source>
</evidence>
<dbReference type="PANTHER" id="PTHR14166">
    <property type="entry name" value="SLIT-ROBO RHO GTPASE ACTIVATING PROTEIN"/>
    <property type="match status" value="1"/>
</dbReference>
<keyword evidence="12" id="KW-1185">Reference proteome</keyword>
<accession>A0A7J7JDV0</accession>
<feature type="domain" description="F-BAR" evidence="10">
    <location>
        <begin position="30"/>
        <end position="314"/>
    </location>
</feature>
<evidence type="ECO:0000259" key="8">
    <source>
        <dbReference type="PROSITE" id="PS50002"/>
    </source>
</evidence>
<dbReference type="AlphaFoldDB" id="A0A7J7JDV0"/>
<comment type="caution">
    <text evidence="11">The sequence shown here is derived from an EMBL/GenBank/DDBJ whole genome shotgun (WGS) entry which is preliminary data.</text>
</comment>
<dbReference type="PROSITE" id="PS51741">
    <property type="entry name" value="F_BAR"/>
    <property type="match status" value="1"/>
</dbReference>
<dbReference type="FunFam" id="1.10.555.10:FF:000026">
    <property type="entry name" value="Rho GTPase activating protein 4"/>
    <property type="match status" value="1"/>
</dbReference>
<organism evidence="11 12">
    <name type="scientific">Bugula neritina</name>
    <name type="common">Brown bryozoan</name>
    <name type="synonym">Sertularia neritina</name>
    <dbReference type="NCBI Taxonomy" id="10212"/>
    <lineage>
        <taxon>Eukaryota</taxon>
        <taxon>Metazoa</taxon>
        <taxon>Spiralia</taxon>
        <taxon>Lophotrochozoa</taxon>
        <taxon>Bryozoa</taxon>
        <taxon>Gymnolaemata</taxon>
        <taxon>Cheilostomatida</taxon>
        <taxon>Flustrina</taxon>
        <taxon>Buguloidea</taxon>
        <taxon>Bugulidae</taxon>
        <taxon>Bugula</taxon>
    </lineage>
</organism>
<dbReference type="InterPro" id="IPR036028">
    <property type="entry name" value="SH3-like_dom_sf"/>
</dbReference>
<feature type="region of interest" description="Disordered" evidence="7">
    <location>
        <begin position="779"/>
        <end position="870"/>
    </location>
</feature>